<gene>
    <name evidence="1" type="ORF">Adt_33277</name>
</gene>
<dbReference type="EMBL" id="JBFOLK010000010">
    <property type="protein sequence ID" value="KAL2480311.1"/>
    <property type="molecule type" value="Genomic_DNA"/>
</dbReference>
<comment type="caution">
    <text evidence="1">The sequence shown here is derived from an EMBL/GenBank/DDBJ whole genome shotgun (WGS) entry which is preliminary data.</text>
</comment>
<reference evidence="2" key="1">
    <citation type="submission" date="2024-07" db="EMBL/GenBank/DDBJ databases">
        <title>Two chromosome-level genome assemblies of Korean endemic species Abeliophyllum distichum and Forsythia ovata (Oleaceae).</title>
        <authorList>
            <person name="Jang H."/>
        </authorList>
    </citation>
    <scope>NUCLEOTIDE SEQUENCE [LARGE SCALE GENOMIC DNA]</scope>
</reference>
<protein>
    <submittedName>
        <fullName evidence="1">Uncharacterized protein</fullName>
    </submittedName>
</protein>
<evidence type="ECO:0000313" key="1">
    <source>
        <dbReference type="EMBL" id="KAL2480311.1"/>
    </source>
</evidence>
<organism evidence="1 2">
    <name type="scientific">Abeliophyllum distichum</name>
    <dbReference type="NCBI Taxonomy" id="126358"/>
    <lineage>
        <taxon>Eukaryota</taxon>
        <taxon>Viridiplantae</taxon>
        <taxon>Streptophyta</taxon>
        <taxon>Embryophyta</taxon>
        <taxon>Tracheophyta</taxon>
        <taxon>Spermatophyta</taxon>
        <taxon>Magnoliopsida</taxon>
        <taxon>eudicotyledons</taxon>
        <taxon>Gunneridae</taxon>
        <taxon>Pentapetalae</taxon>
        <taxon>asterids</taxon>
        <taxon>lamiids</taxon>
        <taxon>Lamiales</taxon>
        <taxon>Oleaceae</taxon>
        <taxon>Forsythieae</taxon>
        <taxon>Abeliophyllum</taxon>
    </lineage>
</organism>
<keyword evidence="2" id="KW-1185">Reference proteome</keyword>
<name>A0ABD1QYE7_9LAMI</name>
<accession>A0ABD1QYE7</accession>
<sequence length="125" mass="14358">MHLRSCLWKFLKLHGQPKGHRGQYRKYQGIDRNEVARRPKDVQCLTGRMVALIRFVSKATDKCLPFFKILKGGNVKARHLGELSQFDIVFKPRTAIKEQALVDFVVVFANTSEVDTFMTPLEPPT</sequence>
<evidence type="ECO:0000313" key="2">
    <source>
        <dbReference type="Proteomes" id="UP001604336"/>
    </source>
</evidence>
<dbReference type="Proteomes" id="UP001604336">
    <property type="component" value="Unassembled WGS sequence"/>
</dbReference>
<proteinExistence type="predicted"/>
<dbReference type="AlphaFoldDB" id="A0ABD1QYE7"/>